<accession>A0ABX2FZY9</accession>
<evidence type="ECO:0000313" key="4">
    <source>
        <dbReference type="Proteomes" id="UP001516061"/>
    </source>
</evidence>
<dbReference type="Proteomes" id="UP001516061">
    <property type="component" value="Unassembled WGS sequence"/>
</dbReference>
<feature type="domain" description="TIR" evidence="2">
    <location>
        <begin position="4"/>
        <end position="118"/>
    </location>
</feature>
<reference evidence="3 4" key="1">
    <citation type="submission" date="2020-05" db="EMBL/GenBank/DDBJ databases">
        <title>Genomic Encyclopedia of Type Strains, Phase IV (KMG-V): Genome sequencing to study the core and pangenomes of soil and plant-associated prokaryotes.</title>
        <authorList>
            <person name="Whitman W."/>
        </authorList>
    </citation>
    <scope>NUCLEOTIDE SEQUENCE [LARGE SCALE GENOMIC DNA]</scope>
    <source>
        <strain evidence="3 4">C29</strain>
    </source>
</reference>
<dbReference type="InterPro" id="IPR000157">
    <property type="entry name" value="TIR_dom"/>
</dbReference>
<name>A0ABX2FZY9_9BURK</name>
<feature type="domain" description="Sulfatase-modifying factor enzyme-like" evidence="1">
    <location>
        <begin position="269"/>
        <end position="483"/>
    </location>
</feature>
<dbReference type="InterPro" id="IPR035897">
    <property type="entry name" value="Toll_tir_struct_dom_sf"/>
</dbReference>
<dbReference type="EMBL" id="JABSNM010000004">
    <property type="protein sequence ID" value="NRT55603.1"/>
    <property type="molecule type" value="Genomic_DNA"/>
</dbReference>
<dbReference type="SUPFAM" id="SSF56436">
    <property type="entry name" value="C-type lectin-like"/>
    <property type="match status" value="1"/>
</dbReference>
<dbReference type="Gene3D" id="3.90.1580.10">
    <property type="entry name" value="paralog of FGE (formylglycine-generating enzyme)"/>
    <property type="match status" value="1"/>
</dbReference>
<dbReference type="InterPro" id="IPR005532">
    <property type="entry name" value="SUMF_dom"/>
</dbReference>
<gene>
    <name evidence="3" type="ORF">HNQ01_001315</name>
</gene>
<dbReference type="Pfam" id="PF13676">
    <property type="entry name" value="TIR_2"/>
    <property type="match status" value="1"/>
</dbReference>
<evidence type="ECO:0000259" key="2">
    <source>
        <dbReference type="Pfam" id="PF13676"/>
    </source>
</evidence>
<evidence type="ECO:0000259" key="1">
    <source>
        <dbReference type="Pfam" id="PF03781"/>
    </source>
</evidence>
<dbReference type="RefSeq" id="WP_173804566.1">
    <property type="nucleotide sequence ID" value="NZ_JABSNM010000004.1"/>
</dbReference>
<dbReference type="Gene3D" id="3.40.50.10140">
    <property type="entry name" value="Toll/interleukin-1 receptor homology (TIR) domain"/>
    <property type="match status" value="1"/>
</dbReference>
<dbReference type="InterPro" id="IPR042095">
    <property type="entry name" value="SUMF_sf"/>
</dbReference>
<sequence length="486" mass="52594">MNTIVISYRRQDSRDPARMLLERLLHYFPGRVVLGLEGLLPGENVRLKAEQQMQECRLLLVLIGPDWPHLADDRGRPRLQDRRDWVRLEIAAALQRRVPVVPVLLGSTPMPHEDELPAELHGLLDVQPQRLADGAGRAAALAALVATIRQQLGEGDELLALAGAASSAAALAATVTPVAAPAAVAANAGLAAGALASAPAAPTAAAGAAVLPLRRGDGRRVAPEPASVSSWPGLTAADERPAWAAAWGEDGFGRWADIEVAGVRQRLRRIEPGMFLMGTEPAAGDRFDDELPRHPVTLTHGFWLADTVCSRALWAALLGDDPGRWRARPDLPVDSVSWNDIQALFLPSLAHELGAGTRARLPTEAEWEYACRAGSRATFHFGDSASPRWMRFGGDTEGPVPVQALPPNAWGLHQMHGNVWEWCQDAKRRYLAEPALDPRGGSADVNRVLRGGSWAGPARWARSSCRFEAPRSQRLDDAGFRFVLED</sequence>
<comment type="caution">
    <text evidence="3">The sequence shown here is derived from an EMBL/GenBank/DDBJ whole genome shotgun (WGS) entry which is preliminary data.</text>
</comment>
<keyword evidence="4" id="KW-1185">Reference proteome</keyword>
<organism evidence="3 4">
    <name type="scientific">Sphaerotilus uruguayifluvii</name>
    <dbReference type="NCBI Taxonomy" id="2735897"/>
    <lineage>
        <taxon>Bacteria</taxon>
        <taxon>Pseudomonadati</taxon>
        <taxon>Pseudomonadota</taxon>
        <taxon>Betaproteobacteria</taxon>
        <taxon>Burkholderiales</taxon>
        <taxon>Sphaerotilaceae</taxon>
        <taxon>Sphaerotilus</taxon>
    </lineage>
</organism>
<dbReference type="InterPro" id="IPR016187">
    <property type="entry name" value="CTDL_fold"/>
</dbReference>
<dbReference type="Pfam" id="PF03781">
    <property type="entry name" value="FGE-sulfatase"/>
    <property type="match status" value="1"/>
</dbReference>
<dbReference type="InterPro" id="IPR051043">
    <property type="entry name" value="Sulfatase_Mod_Factor_Kinase"/>
</dbReference>
<proteinExistence type="predicted"/>
<dbReference type="PANTHER" id="PTHR23150">
    <property type="entry name" value="SULFATASE MODIFYING FACTOR 1, 2"/>
    <property type="match status" value="1"/>
</dbReference>
<dbReference type="SUPFAM" id="SSF52200">
    <property type="entry name" value="Toll/Interleukin receptor TIR domain"/>
    <property type="match status" value="1"/>
</dbReference>
<dbReference type="PANTHER" id="PTHR23150:SF19">
    <property type="entry name" value="FORMYLGLYCINE-GENERATING ENZYME"/>
    <property type="match status" value="1"/>
</dbReference>
<evidence type="ECO:0000313" key="3">
    <source>
        <dbReference type="EMBL" id="NRT55603.1"/>
    </source>
</evidence>
<protein>
    <submittedName>
        <fullName evidence="3">Formylglycine-generating enzyme required for sulfatase activity</fullName>
    </submittedName>
</protein>